<evidence type="ECO:0000313" key="18">
    <source>
        <dbReference type="Ensembl" id="ENSAMEP00000037760.1"/>
    </source>
</evidence>
<reference evidence="18" key="2">
    <citation type="submission" date="2025-08" db="UniProtKB">
        <authorList>
            <consortium name="Ensembl"/>
        </authorList>
    </citation>
    <scope>IDENTIFICATION</scope>
</reference>
<evidence type="ECO:0000256" key="6">
    <source>
        <dbReference type="ARBA" id="ARBA00022617"/>
    </source>
</evidence>
<evidence type="ECO:0000256" key="15">
    <source>
        <dbReference type="ARBA" id="ARBA00031049"/>
    </source>
</evidence>
<comment type="pathway">
    <text evidence="2 16">Energy metabolism; oxidative phosphorylation.</text>
</comment>
<evidence type="ECO:0000256" key="11">
    <source>
        <dbReference type="ARBA" id="ARBA00022990"/>
    </source>
</evidence>
<feature type="transmembrane region" description="Helical" evidence="17">
    <location>
        <begin position="91"/>
        <end position="112"/>
    </location>
</feature>
<evidence type="ECO:0000256" key="4">
    <source>
        <dbReference type="ARBA" id="ARBA00021968"/>
    </source>
</evidence>
<keyword evidence="12 16" id="KW-0408">Iron</keyword>
<evidence type="ECO:0000256" key="2">
    <source>
        <dbReference type="ARBA" id="ARBA00004673"/>
    </source>
</evidence>
<evidence type="ECO:0000256" key="12">
    <source>
        <dbReference type="ARBA" id="ARBA00023004"/>
    </source>
</evidence>
<accession>A0A7N5KBK3</accession>
<dbReference type="Gene3D" id="1.25.40.40">
    <property type="entry name" value="Cytochrome c oxidase, subunit Va/VI"/>
    <property type="match status" value="1"/>
</dbReference>
<dbReference type="PANTHER" id="PTHR14200:SF16">
    <property type="entry name" value="CYTOCHROME C OXIDASE SUBUNIT 5A, MITOCHONDRIAL"/>
    <property type="match status" value="1"/>
</dbReference>
<keyword evidence="6 16" id="KW-0349">Heme</keyword>
<dbReference type="PANTHER" id="PTHR14200">
    <property type="entry name" value="CYTOCHROME C OXIDASE POLYPEPTIDE"/>
    <property type="match status" value="1"/>
</dbReference>
<organism evidence="18 19">
    <name type="scientific">Ailuropoda melanoleuca</name>
    <name type="common">Giant panda</name>
    <dbReference type="NCBI Taxonomy" id="9646"/>
    <lineage>
        <taxon>Eukaryota</taxon>
        <taxon>Metazoa</taxon>
        <taxon>Chordata</taxon>
        <taxon>Craniata</taxon>
        <taxon>Vertebrata</taxon>
        <taxon>Euteleostomi</taxon>
        <taxon>Mammalia</taxon>
        <taxon>Eutheria</taxon>
        <taxon>Laurasiatheria</taxon>
        <taxon>Carnivora</taxon>
        <taxon>Caniformia</taxon>
        <taxon>Ursidae</taxon>
        <taxon>Ailuropoda</taxon>
    </lineage>
</organism>
<keyword evidence="8 16" id="KW-0999">Mitochondrion inner membrane</keyword>
<keyword evidence="13 16" id="KW-0496">Mitochondrion</keyword>
<name>A0A7N5KBK3_AILME</name>
<dbReference type="GO" id="GO:0006123">
    <property type="term" value="P:mitochondrial electron transport, cytochrome c to oxygen"/>
    <property type="evidence" value="ECO:0007669"/>
    <property type="project" value="UniProtKB-UniRule"/>
</dbReference>
<dbReference type="GO" id="GO:0046872">
    <property type="term" value="F:metal ion binding"/>
    <property type="evidence" value="ECO:0007669"/>
    <property type="project" value="UniProtKB-UniRule"/>
</dbReference>
<keyword evidence="10 16" id="KW-0809">Transit peptide</keyword>
<keyword evidence="5" id="KW-0597">Phosphoprotein</keyword>
<keyword evidence="7 16" id="KW-0479">Metal-binding</keyword>
<keyword evidence="11" id="KW-0007">Acetylation</keyword>
<keyword evidence="19" id="KW-1185">Reference proteome</keyword>
<dbReference type="UniPathway" id="UPA00705"/>
<dbReference type="Ensembl" id="ENSAMET00000014644.2">
    <property type="protein sequence ID" value="ENSAMEP00000037760.1"/>
    <property type="gene ID" value="ENSAMEG00000013347.2"/>
</dbReference>
<dbReference type="SUPFAM" id="SSF48479">
    <property type="entry name" value="Cytochrome c oxidase subunit E"/>
    <property type="match status" value="1"/>
</dbReference>
<dbReference type="Proteomes" id="UP000008912">
    <property type="component" value="Unassembled WGS sequence"/>
</dbReference>
<dbReference type="GO" id="GO:0005743">
    <property type="term" value="C:mitochondrial inner membrane"/>
    <property type="evidence" value="ECO:0007669"/>
    <property type="project" value="UniProtKB-SubCell"/>
</dbReference>
<evidence type="ECO:0000256" key="13">
    <source>
        <dbReference type="ARBA" id="ARBA00023128"/>
    </source>
</evidence>
<protein>
    <recommendedName>
        <fullName evidence="4 16">Cytochrome c oxidase subunit 5A, mitochondrial</fullName>
    </recommendedName>
    <alternativeName>
        <fullName evidence="15 16">Cytochrome c oxidase polypeptide Va</fullName>
    </alternativeName>
</protein>
<comment type="subunit">
    <text evidence="16">Component of the cytochrome c oxidase (complex IV, CIV), a multisubunit enzyme composed of a catalytic core of 3 subunits and several supernumerary subunits. The complex exists as a monomer or a dimer and forms supercomplexes (SCs) in the inner mitochondrial membrane with ubiquinol-cytochrome c oxidoreductase (cytochrome b-c1 complex, complex III, CIII).</text>
</comment>
<evidence type="ECO:0000256" key="10">
    <source>
        <dbReference type="ARBA" id="ARBA00022946"/>
    </source>
</evidence>
<evidence type="ECO:0000256" key="16">
    <source>
        <dbReference type="RuleBase" id="RU368103"/>
    </source>
</evidence>
<dbReference type="GeneTree" id="ENSGT00390000001424"/>
<dbReference type="GO" id="GO:0045277">
    <property type="term" value="C:respiratory chain complex IV"/>
    <property type="evidence" value="ECO:0007669"/>
    <property type="project" value="UniProtKB-UniRule"/>
</dbReference>
<comment type="function">
    <text evidence="16">Component of the cytochrome c oxidase, the last enzyme in the mitochondrial electron transport chain which drives oxidative phosphorylation. The respiratory chain contains 3 multisubunit complexes succinate dehydrogenase (complex II, CII), ubiquinol-cytochrome c oxidoreductase (cytochrome b-c1 complex, complex III, CIII) and cytochrome c oxidase (complex IV, CIV), that cooperate to transfer electrons derived from NADH and succinate to molecular oxygen, creating an electrochemical gradient over the inner membrane that drives transmembrane transport and the ATP synthase. Cytochrome c oxidase is the component of the respiratory chain that catalyzes the reduction of oxygen to water. Electrons originating from reduced cytochrome c in the intermembrane space (IMS) are transferred via the dinuclear copper A center (CU(A)) of subunit 2 and heme A of subunit 1 to the active site in subunit 1, a binuclear center (BNC) formed by heme A3 and copper B (CU(B)). The BNC reduces molecular oxygen to 2 water molecules using 4 electrons from cytochrome c in the IMS and 4 protons from the mitochondrial matrix.</text>
</comment>
<dbReference type="InterPro" id="IPR036545">
    <property type="entry name" value="Cyt_c_oxidase_su5A/6_sf"/>
</dbReference>
<evidence type="ECO:0000256" key="5">
    <source>
        <dbReference type="ARBA" id="ARBA00022553"/>
    </source>
</evidence>
<evidence type="ECO:0000256" key="3">
    <source>
        <dbReference type="ARBA" id="ARBA00007972"/>
    </source>
</evidence>
<evidence type="ECO:0000256" key="14">
    <source>
        <dbReference type="ARBA" id="ARBA00023136"/>
    </source>
</evidence>
<sequence>CHGHHARRHSVAASCTPPGVVALPLATTQSVHCYSHGSHETNEFDVRWMTYFNKPDIDAYKLSKGMKMLIGYDLVPEPSIIDAALQSCRHLIILLVINPMDGLLMGLFIMVLDYKQSPGNTDDNELPYLNTFFFIEYQTM</sequence>
<evidence type="ECO:0000256" key="8">
    <source>
        <dbReference type="ARBA" id="ARBA00022792"/>
    </source>
</evidence>
<comment type="subcellular location">
    <subcellularLocation>
        <location evidence="1 16">Mitochondrion inner membrane</location>
        <topology evidence="1 16">Peripheral membrane protein</topology>
        <orientation evidence="1 16">Matrix side</orientation>
    </subcellularLocation>
</comment>
<evidence type="ECO:0000256" key="9">
    <source>
        <dbReference type="ARBA" id="ARBA00022843"/>
    </source>
</evidence>
<keyword evidence="9" id="KW-0832">Ubl conjugation</keyword>
<dbReference type="InParanoid" id="A0A7N5KBK3"/>
<evidence type="ECO:0000256" key="1">
    <source>
        <dbReference type="ARBA" id="ARBA00004443"/>
    </source>
</evidence>
<dbReference type="InterPro" id="IPR003204">
    <property type="entry name" value="Cyt_c_oxidase_su5A/6"/>
</dbReference>
<evidence type="ECO:0000313" key="19">
    <source>
        <dbReference type="Proteomes" id="UP000008912"/>
    </source>
</evidence>
<proteinExistence type="inferred from homology"/>
<keyword evidence="17" id="KW-0812">Transmembrane</keyword>
<comment type="similarity">
    <text evidence="3 16">Belongs to the cytochrome c oxidase subunit 5A family.</text>
</comment>
<reference evidence="18 19" key="1">
    <citation type="journal article" date="2010" name="Nature">
        <title>The sequence and de novo assembly of the giant panda genome.</title>
        <authorList>
            <person name="Li R."/>
            <person name="Fan W."/>
            <person name="Tian G."/>
            <person name="Zhu H."/>
            <person name="He L."/>
            <person name="Cai J."/>
            <person name="Huang Q."/>
            <person name="Cai Q."/>
            <person name="Li B."/>
            <person name="Bai Y."/>
            <person name="Zhang Z."/>
            <person name="Zhang Y."/>
            <person name="Wang W."/>
            <person name="Li J."/>
            <person name="Wei F."/>
            <person name="Li H."/>
            <person name="Jian M."/>
            <person name="Li J."/>
            <person name="Zhang Z."/>
            <person name="Nielsen R."/>
            <person name="Li D."/>
            <person name="Gu W."/>
            <person name="Yang Z."/>
            <person name="Xuan Z."/>
            <person name="Ryder O.A."/>
            <person name="Leung F.C."/>
            <person name="Zhou Y."/>
            <person name="Cao J."/>
            <person name="Sun X."/>
            <person name="Fu Y."/>
            <person name="Fang X."/>
            <person name="Guo X."/>
            <person name="Wang B."/>
            <person name="Hou R."/>
            <person name="Shen F."/>
            <person name="Mu B."/>
            <person name="Ni P."/>
            <person name="Lin R."/>
            <person name="Qian W."/>
            <person name="Wang G."/>
            <person name="Yu C."/>
            <person name="Nie W."/>
            <person name="Wang J."/>
            <person name="Wu Z."/>
            <person name="Liang H."/>
            <person name="Min J."/>
            <person name="Wu Q."/>
            <person name="Cheng S."/>
            <person name="Ruan J."/>
            <person name="Wang M."/>
            <person name="Shi Z."/>
            <person name="Wen M."/>
            <person name="Liu B."/>
            <person name="Ren X."/>
            <person name="Zheng H."/>
            <person name="Dong D."/>
            <person name="Cook K."/>
            <person name="Shan G."/>
            <person name="Zhang H."/>
            <person name="Kosiol C."/>
            <person name="Xie X."/>
            <person name="Lu Z."/>
            <person name="Zheng H."/>
            <person name="Li Y."/>
            <person name="Steiner C.C."/>
            <person name="Lam T.T."/>
            <person name="Lin S."/>
            <person name="Zhang Q."/>
            <person name="Li G."/>
            <person name="Tian J."/>
            <person name="Gong T."/>
            <person name="Liu H."/>
            <person name="Zhang D."/>
            <person name="Fang L."/>
            <person name="Ye C."/>
            <person name="Zhang J."/>
            <person name="Hu W."/>
            <person name="Xu A."/>
            <person name="Ren Y."/>
            <person name="Zhang G."/>
            <person name="Bruford M.W."/>
            <person name="Li Q."/>
            <person name="Ma L."/>
            <person name="Guo Y."/>
            <person name="An N."/>
            <person name="Hu Y."/>
            <person name="Zheng Y."/>
            <person name="Shi Y."/>
            <person name="Li Z."/>
            <person name="Liu Q."/>
            <person name="Chen Y."/>
            <person name="Zhao J."/>
            <person name="Qu N."/>
            <person name="Zhao S."/>
            <person name="Tian F."/>
            <person name="Wang X."/>
            <person name="Wang H."/>
            <person name="Xu L."/>
            <person name="Liu X."/>
            <person name="Vinar T."/>
            <person name="Wang Y."/>
            <person name="Lam T.W."/>
            <person name="Yiu S.M."/>
            <person name="Liu S."/>
            <person name="Zhang H."/>
            <person name="Li D."/>
            <person name="Huang Y."/>
            <person name="Wang X."/>
            <person name="Yang G."/>
            <person name="Jiang Z."/>
            <person name="Wang J."/>
            <person name="Qin N."/>
            <person name="Li L."/>
            <person name="Li J."/>
            <person name="Bolund L."/>
            <person name="Kristiansen K."/>
            <person name="Wong G.K."/>
            <person name="Olson M."/>
            <person name="Zhang X."/>
            <person name="Li S."/>
            <person name="Yang H."/>
            <person name="Wang J."/>
            <person name="Wang J."/>
        </authorList>
    </citation>
    <scope>NUCLEOTIDE SEQUENCE [LARGE SCALE GENOMIC DNA]</scope>
</reference>
<reference evidence="18" key="3">
    <citation type="submission" date="2025-09" db="UniProtKB">
        <authorList>
            <consortium name="Ensembl"/>
        </authorList>
    </citation>
    <scope>IDENTIFICATION</scope>
</reference>
<evidence type="ECO:0000256" key="7">
    <source>
        <dbReference type="ARBA" id="ARBA00022723"/>
    </source>
</evidence>
<evidence type="ECO:0000256" key="17">
    <source>
        <dbReference type="SAM" id="Phobius"/>
    </source>
</evidence>
<keyword evidence="14 16" id="KW-0472">Membrane</keyword>
<dbReference type="Pfam" id="PF02284">
    <property type="entry name" value="COX5A"/>
    <property type="match status" value="1"/>
</dbReference>
<dbReference type="AlphaFoldDB" id="A0A7N5KBK3"/>
<keyword evidence="17" id="KW-1133">Transmembrane helix</keyword>